<dbReference type="PRINTS" id="PR01415">
    <property type="entry name" value="ANKYRIN"/>
</dbReference>
<feature type="region of interest" description="Disordered" evidence="6">
    <location>
        <begin position="327"/>
        <end position="366"/>
    </location>
</feature>
<keyword evidence="8" id="KW-1185">Reference proteome</keyword>
<feature type="repeat" description="ANK" evidence="5">
    <location>
        <begin position="133"/>
        <end position="154"/>
    </location>
</feature>
<accession>A0A8S4N4T9</accession>
<dbReference type="SUPFAM" id="SSF48403">
    <property type="entry name" value="Ankyrin repeat"/>
    <property type="match status" value="2"/>
</dbReference>
<feature type="repeat" description="ANK" evidence="5">
    <location>
        <begin position="235"/>
        <end position="267"/>
    </location>
</feature>
<feature type="compositionally biased region" description="Low complexity" evidence="6">
    <location>
        <begin position="627"/>
        <end position="640"/>
    </location>
</feature>
<dbReference type="Pfam" id="PF12796">
    <property type="entry name" value="Ank_2"/>
    <property type="match status" value="4"/>
</dbReference>
<keyword evidence="4 5" id="KW-0040">ANK repeat</keyword>
<organism evidence="7 8">
    <name type="scientific">Owenia fusiformis</name>
    <name type="common">Polychaete worm</name>
    <dbReference type="NCBI Taxonomy" id="6347"/>
    <lineage>
        <taxon>Eukaryota</taxon>
        <taxon>Metazoa</taxon>
        <taxon>Spiralia</taxon>
        <taxon>Lophotrochozoa</taxon>
        <taxon>Annelida</taxon>
        <taxon>Polychaeta</taxon>
        <taxon>Sedentaria</taxon>
        <taxon>Canalipalpata</taxon>
        <taxon>Sabellida</taxon>
        <taxon>Oweniida</taxon>
        <taxon>Oweniidae</taxon>
        <taxon>Owenia</taxon>
    </lineage>
</organism>
<reference evidence="7" key="1">
    <citation type="submission" date="2022-03" db="EMBL/GenBank/DDBJ databases">
        <authorList>
            <person name="Martin C."/>
        </authorList>
    </citation>
    <scope>NUCLEOTIDE SEQUENCE</scope>
</reference>
<dbReference type="GO" id="GO:0007605">
    <property type="term" value="P:sensory perception of sound"/>
    <property type="evidence" value="ECO:0007669"/>
    <property type="project" value="UniProtKB-KW"/>
</dbReference>
<evidence type="ECO:0000256" key="3">
    <source>
        <dbReference type="ARBA" id="ARBA00022740"/>
    </source>
</evidence>
<feature type="compositionally biased region" description="Low complexity" evidence="6">
    <location>
        <begin position="468"/>
        <end position="487"/>
    </location>
</feature>
<dbReference type="GO" id="GO:0032420">
    <property type="term" value="C:stereocilium"/>
    <property type="evidence" value="ECO:0007669"/>
    <property type="project" value="UniProtKB-SubCell"/>
</dbReference>
<keyword evidence="3" id="KW-1009">Hearing</keyword>
<dbReference type="PROSITE" id="PS50088">
    <property type="entry name" value="ANK_REPEAT"/>
    <property type="match status" value="7"/>
</dbReference>
<feature type="compositionally biased region" description="Polar residues" evidence="6">
    <location>
        <begin position="681"/>
        <end position="720"/>
    </location>
</feature>
<feature type="compositionally biased region" description="Pro residues" evidence="6">
    <location>
        <begin position="532"/>
        <end position="548"/>
    </location>
</feature>
<sequence length="829" mass="88129">MVTDSTLVASKQGDLIALESLNPTGEEIDELGANCVHYAARAGNLDVLDYLINKCHLKGDKKSDIGATPAHDATASGHLESLVWLLSHGSCNIDDKDSTGSTIVHLAARFGQVRVLRWLLENTKCSVLEKALTGALPIHFAAANGNIECVKMLLAEAPGSVNMQMSNGATPVYLASQEGNLEVLHYLTENARGSPKIRSFDGMSCVHAAAQSGQLDCVKYLVEDQGCDANDRDFDGVTPLHFAASRGYPDIVDWLMKHGSRVMLDNIGGSPLHDAAENGQTECVRVLMQRGCDAQIQDNNGATALDLAHQSNNEQCAAAITAHQNGKPFDIPPVPQVPRKDTPRLRRTPFSSVPGGEVLNNGGLGTTDSDTVYHGHLDLDAVAQSASPQCDILVRRGVLWCKEHETGECVKHSNNLSPVTKSPPPVAIPQESISQSQDSPLSSTTSTLSDLPDIQPTVSSARAKFEKATSYSPPRSTSSSAPSSPKKSVLDRYQPGKQPRDSPEAVTMATQTEELPVVNGEANNNETKNAAPAPPPPPAPAPPGPPPGLLLQLRNHDNESRLSRPNSFSSVDSAKQGGGWNSKRSSLSSGATSPNPASFDLIAELKASKGAGSLKRAQKIGQPGMLSFSSSSSEASGPTSNDVSASSRNNDVIESKPLSNGTVSPRPVQNGTVVNVKDNEPNTTQTSGLKTTIAVSSSKPTPSAGSGSDKTITKVPQTNTKPPPPGSFNARDFLDQVPTVDAGGKEIPAWKRQMMAKTMAEKAKVEAEVRKKQEEEENKYKGVPAWKRAILEKKEAEARLASEQALKANKDQTQSVKPKMGGRTALWEK</sequence>
<evidence type="ECO:0000313" key="8">
    <source>
        <dbReference type="Proteomes" id="UP000749559"/>
    </source>
</evidence>
<feature type="region of interest" description="Disordered" evidence="6">
    <location>
        <begin position="522"/>
        <end position="597"/>
    </location>
</feature>
<dbReference type="Gene3D" id="1.25.40.20">
    <property type="entry name" value="Ankyrin repeat-containing domain"/>
    <property type="match status" value="2"/>
</dbReference>
<dbReference type="PROSITE" id="PS50297">
    <property type="entry name" value="ANK_REP_REGION"/>
    <property type="match status" value="5"/>
</dbReference>
<dbReference type="OrthoDB" id="10261302at2759"/>
<evidence type="ECO:0000256" key="2">
    <source>
        <dbReference type="ARBA" id="ARBA00022737"/>
    </source>
</evidence>
<evidence type="ECO:0000256" key="6">
    <source>
        <dbReference type="SAM" id="MobiDB-lite"/>
    </source>
</evidence>
<protein>
    <recommendedName>
        <fullName evidence="9">Espin</fullName>
    </recommendedName>
</protein>
<dbReference type="InterPro" id="IPR002110">
    <property type="entry name" value="Ankyrin_rpt"/>
</dbReference>
<dbReference type="GO" id="GO:0005737">
    <property type="term" value="C:cytoplasm"/>
    <property type="evidence" value="ECO:0007669"/>
    <property type="project" value="TreeGrafter"/>
</dbReference>
<evidence type="ECO:0000313" key="7">
    <source>
        <dbReference type="EMBL" id="CAH1775406.1"/>
    </source>
</evidence>
<comment type="subcellular location">
    <subcellularLocation>
        <location evidence="1">Cell projection</location>
        <location evidence="1">Stereocilium</location>
    </subcellularLocation>
</comment>
<feature type="compositionally biased region" description="Polar residues" evidence="6">
    <location>
        <begin position="641"/>
        <end position="673"/>
    </location>
</feature>
<evidence type="ECO:0008006" key="9">
    <source>
        <dbReference type="Google" id="ProtNLM"/>
    </source>
</evidence>
<dbReference type="PANTHER" id="PTHR24153:SF8">
    <property type="entry name" value="FORKED, ISOFORM F"/>
    <property type="match status" value="1"/>
</dbReference>
<proteinExistence type="predicted"/>
<dbReference type="InterPro" id="IPR052420">
    <property type="entry name" value="Espin/Espin-like"/>
</dbReference>
<feature type="compositionally biased region" description="Polar residues" evidence="6">
    <location>
        <begin position="582"/>
        <end position="596"/>
    </location>
</feature>
<feature type="region of interest" description="Disordered" evidence="6">
    <location>
        <begin position="805"/>
        <end position="829"/>
    </location>
</feature>
<feature type="repeat" description="ANK" evidence="5">
    <location>
        <begin position="201"/>
        <end position="234"/>
    </location>
</feature>
<feature type="region of interest" description="Disordered" evidence="6">
    <location>
        <begin position="412"/>
        <end position="507"/>
    </location>
</feature>
<evidence type="ECO:0000256" key="4">
    <source>
        <dbReference type="ARBA" id="ARBA00023043"/>
    </source>
</evidence>
<dbReference type="EMBL" id="CAIIXF020000001">
    <property type="protein sequence ID" value="CAH1775406.1"/>
    <property type="molecule type" value="Genomic_DNA"/>
</dbReference>
<evidence type="ECO:0000256" key="1">
    <source>
        <dbReference type="ARBA" id="ARBA00004645"/>
    </source>
</evidence>
<keyword evidence="2" id="KW-0677">Repeat</keyword>
<dbReference type="PANTHER" id="PTHR24153">
    <property type="entry name" value="ESPIN"/>
    <property type="match status" value="1"/>
</dbReference>
<feature type="repeat" description="ANK" evidence="5">
    <location>
        <begin position="65"/>
        <end position="98"/>
    </location>
</feature>
<evidence type="ECO:0000256" key="5">
    <source>
        <dbReference type="PROSITE-ProRule" id="PRU00023"/>
    </source>
</evidence>
<feature type="compositionally biased region" description="Low complexity" evidence="6">
    <location>
        <begin position="432"/>
        <end position="454"/>
    </location>
</feature>
<feature type="region of interest" description="Disordered" evidence="6">
    <location>
        <begin position="611"/>
        <end position="732"/>
    </location>
</feature>
<feature type="repeat" description="ANK" evidence="5">
    <location>
        <begin position="167"/>
        <end position="190"/>
    </location>
</feature>
<name>A0A8S4N4T9_OWEFU</name>
<comment type="caution">
    <text evidence="7">The sequence shown here is derived from an EMBL/GenBank/DDBJ whole genome shotgun (WGS) entry which is preliminary data.</text>
</comment>
<dbReference type="GO" id="GO:0051015">
    <property type="term" value="F:actin filament binding"/>
    <property type="evidence" value="ECO:0007669"/>
    <property type="project" value="TreeGrafter"/>
</dbReference>
<gene>
    <name evidence="7" type="ORF">OFUS_LOCUS2715</name>
</gene>
<feature type="repeat" description="ANK" evidence="5">
    <location>
        <begin position="99"/>
        <end position="122"/>
    </location>
</feature>
<dbReference type="SMART" id="SM00248">
    <property type="entry name" value="ANK"/>
    <property type="match status" value="9"/>
</dbReference>
<dbReference type="GO" id="GO:0051017">
    <property type="term" value="P:actin filament bundle assembly"/>
    <property type="evidence" value="ECO:0007669"/>
    <property type="project" value="TreeGrafter"/>
</dbReference>
<dbReference type="AlphaFoldDB" id="A0A8S4N4T9"/>
<dbReference type="InterPro" id="IPR036770">
    <property type="entry name" value="Ankyrin_rpt-contain_sf"/>
</dbReference>
<dbReference type="Proteomes" id="UP000749559">
    <property type="component" value="Unassembled WGS sequence"/>
</dbReference>
<feature type="repeat" description="ANK" evidence="5">
    <location>
        <begin position="267"/>
        <end position="299"/>
    </location>
</feature>
<feature type="compositionally biased region" description="Polar residues" evidence="6">
    <location>
        <begin position="563"/>
        <end position="573"/>
    </location>
</feature>